<dbReference type="RefSeq" id="XP_065825682.1">
    <property type="nucleotide sequence ID" value="XM_065969610.1"/>
</dbReference>
<feature type="transmembrane region" description="Helical" evidence="7">
    <location>
        <begin position="299"/>
        <end position="320"/>
    </location>
</feature>
<reference evidence="9" key="2">
    <citation type="submission" date="2024-02" db="EMBL/GenBank/DDBJ databases">
        <title>Comparative genomics of Cryptococcus and Kwoniella reveals pathogenesis evolution and contrasting modes of karyotype evolution via chromosome fusion or intercentromeric recombination.</title>
        <authorList>
            <person name="Coelho M.A."/>
            <person name="David-Palma M."/>
            <person name="Shea T."/>
            <person name="Bowers K."/>
            <person name="McGinley-Smith S."/>
            <person name="Mohammad A.W."/>
            <person name="Gnirke A."/>
            <person name="Yurkov A.M."/>
            <person name="Nowrousian M."/>
            <person name="Sun S."/>
            <person name="Cuomo C.A."/>
            <person name="Heitman J."/>
        </authorList>
    </citation>
    <scope>NUCLEOTIDE SEQUENCE</scope>
    <source>
        <strain evidence="9">CBS 10117</strain>
    </source>
</reference>
<dbReference type="Gene3D" id="1.20.1740.10">
    <property type="entry name" value="Amino acid/polyamine transporter I"/>
    <property type="match status" value="1"/>
</dbReference>
<dbReference type="GO" id="GO:0016020">
    <property type="term" value="C:membrane"/>
    <property type="evidence" value="ECO:0007669"/>
    <property type="project" value="UniProtKB-SubCell"/>
</dbReference>
<feature type="transmembrane region" description="Helical" evidence="7">
    <location>
        <begin position="66"/>
        <end position="87"/>
    </location>
</feature>
<evidence type="ECO:0000256" key="2">
    <source>
        <dbReference type="ARBA" id="ARBA00022448"/>
    </source>
</evidence>
<feature type="transmembrane region" description="Helical" evidence="7">
    <location>
        <begin position="392"/>
        <end position="413"/>
    </location>
</feature>
<evidence type="ECO:0000313" key="10">
    <source>
        <dbReference type="Proteomes" id="UP000078595"/>
    </source>
</evidence>
<organism evidence="9 10">
    <name type="scientific">Kwoniella dejecticola CBS 10117</name>
    <dbReference type="NCBI Taxonomy" id="1296121"/>
    <lineage>
        <taxon>Eukaryota</taxon>
        <taxon>Fungi</taxon>
        <taxon>Dikarya</taxon>
        <taxon>Basidiomycota</taxon>
        <taxon>Agaricomycotina</taxon>
        <taxon>Tremellomycetes</taxon>
        <taxon>Tremellales</taxon>
        <taxon>Cryptococcaceae</taxon>
        <taxon>Kwoniella</taxon>
    </lineage>
</organism>
<proteinExistence type="predicted"/>
<evidence type="ECO:0000256" key="3">
    <source>
        <dbReference type="ARBA" id="ARBA00022692"/>
    </source>
</evidence>
<evidence type="ECO:0000313" key="9">
    <source>
        <dbReference type="EMBL" id="WWC64922.1"/>
    </source>
</evidence>
<keyword evidence="5 7" id="KW-1133">Transmembrane helix</keyword>
<feature type="transmembrane region" description="Helical" evidence="7">
    <location>
        <begin position="468"/>
        <end position="493"/>
    </location>
</feature>
<feature type="transmembrane region" description="Helical" evidence="7">
    <location>
        <begin position="505"/>
        <end position="524"/>
    </location>
</feature>
<feature type="transmembrane region" description="Helical" evidence="7">
    <location>
        <begin position="148"/>
        <end position="169"/>
    </location>
</feature>
<sequence>MSKITSNQEEKNLPGTTQAGVYPASGAGNGYAADGFNTNQPEYGDKSHDGIQHENTLHRGLKPRHVSLIAIGGVIGTGLFIGSGTALANGGPLGLWLGFSFVGILVFFMMLGLGEMAAYLPITGGQLAFSGRFFDPALGFAMTWSTTIHWALTCASEMSAVAVLVNYWIEPTRINNAVWIAICYVVIVALNLTTSGVYGETEFIFSSIKVLTIIGLIILGIAIDCGAGPTGHYLGFHYWKDPGALAQYEDIPGATGRFLGWWAVMTQAAFSYGGVEFFGITAAESANPRFAIPRAMKQIYFRIGIFYILGTFILGLIVPFDNDRLGTASNAAASPWVIAIQLSGIKALPHIINACLITSAWSAGNADLYIASRSLYNMAHKGLVPKIFLKTHRWGCPWVAVLTMATIPLLAFMTVSTGAAEVFGWFVNLVAVMGLLEWSGITLAYIGFRRAMKAQGFDRSTLPYRHPFALFGAWFSLFSFAVVIIFFSAWTVFRDTANFDRATFITNYIPVVFFLALYFGYKIYRRTKIIHPMDVDLITNVAEIEATIVERPPAHGIKGRLQAALF</sequence>
<keyword evidence="2" id="KW-0813">Transport</keyword>
<reference evidence="9" key="1">
    <citation type="submission" date="2013-07" db="EMBL/GenBank/DDBJ databases">
        <authorList>
            <consortium name="The Broad Institute Genome Sequencing Platform"/>
            <person name="Cuomo C."/>
            <person name="Litvintseva A."/>
            <person name="Chen Y."/>
            <person name="Heitman J."/>
            <person name="Sun S."/>
            <person name="Springer D."/>
            <person name="Dromer F."/>
            <person name="Young S.K."/>
            <person name="Zeng Q."/>
            <person name="Gargeya S."/>
            <person name="Fitzgerald M."/>
            <person name="Abouelleil A."/>
            <person name="Alvarado L."/>
            <person name="Berlin A.M."/>
            <person name="Chapman S.B."/>
            <person name="Dewar J."/>
            <person name="Goldberg J."/>
            <person name="Griggs A."/>
            <person name="Gujja S."/>
            <person name="Hansen M."/>
            <person name="Howarth C."/>
            <person name="Imamovic A."/>
            <person name="Larimer J."/>
            <person name="McCowan C."/>
            <person name="Murphy C."/>
            <person name="Pearson M."/>
            <person name="Priest M."/>
            <person name="Roberts A."/>
            <person name="Saif S."/>
            <person name="Shea T."/>
            <person name="Sykes S."/>
            <person name="Wortman J."/>
            <person name="Nusbaum C."/>
            <person name="Birren B."/>
        </authorList>
    </citation>
    <scope>NUCLEOTIDE SEQUENCE</scope>
    <source>
        <strain evidence="9">CBS 10117</strain>
    </source>
</reference>
<feature type="transmembrane region" description="Helical" evidence="7">
    <location>
        <begin position="425"/>
        <end position="448"/>
    </location>
</feature>
<evidence type="ECO:0000256" key="6">
    <source>
        <dbReference type="ARBA" id="ARBA00023136"/>
    </source>
</evidence>
<keyword evidence="4" id="KW-0029">Amino-acid transport</keyword>
<evidence type="ECO:0000256" key="5">
    <source>
        <dbReference type="ARBA" id="ARBA00022989"/>
    </source>
</evidence>
<evidence type="ECO:0000259" key="8">
    <source>
        <dbReference type="Pfam" id="PF00324"/>
    </source>
</evidence>
<keyword evidence="6 7" id="KW-0472">Membrane</keyword>
<keyword evidence="3 7" id="KW-0812">Transmembrane</keyword>
<dbReference type="InterPro" id="IPR004840">
    <property type="entry name" value="Amino_acid_permease_CS"/>
</dbReference>
<dbReference type="PANTHER" id="PTHR43341:SF20">
    <property type="entry name" value="AAT FAMILY AMINO ACID TRANSPORTER"/>
    <property type="match status" value="1"/>
</dbReference>
<dbReference type="GeneID" id="28970640"/>
<protein>
    <recommendedName>
        <fullName evidence="8">Amino acid permease/ SLC12A domain-containing protein</fullName>
    </recommendedName>
</protein>
<evidence type="ECO:0000256" key="4">
    <source>
        <dbReference type="ARBA" id="ARBA00022970"/>
    </source>
</evidence>
<dbReference type="FunFam" id="1.20.1740.10:FF:000006">
    <property type="entry name" value="General amino acid permease"/>
    <property type="match status" value="1"/>
</dbReference>
<feature type="transmembrane region" description="Helical" evidence="7">
    <location>
        <begin position="176"/>
        <end position="197"/>
    </location>
</feature>
<dbReference type="EMBL" id="CP144538">
    <property type="protein sequence ID" value="WWC64922.1"/>
    <property type="molecule type" value="Genomic_DNA"/>
</dbReference>
<feature type="domain" description="Amino acid permease/ SLC12A" evidence="8">
    <location>
        <begin position="65"/>
        <end position="529"/>
    </location>
</feature>
<comment type="subcellular location">
    <subcellularLocation>
        <location evidence="1">Membrane</location>
        <topology evidence="1">Multi-pass membrane protein</topology>
    </subcellularLocation>
</comment>
<dbReference type="Proteomes" id="UP000078595">
    <property type="component" value="Chromosome 9"/>
</dbReference>
<dbReference type="PANTHER" id="PTHR43341">
    <property type="entry name" value="AMINO ACID PERMEASE"/>
    <property type="match status" value="1"/>
</dbReference>
<dbReference type="KEGG" id="kdj:28970640"/>
<feature type="transmembrane region" description="Helical" evidence="7">
    <location>
        <begin position="93"/>
        <end position="111"/>
    </location>
</feature>
<feature type="transmembrane region" description="Helical" evidence="7">
    <location>
        <begin position="203"/>
        <end position="223"/>
    </location>
</feature>
<name>A0AAJ8KWQ6_9TREE</name>
<dbReference type="Pfam" id="PF00324">
    <property type="entry name" value="AA_permease"/>
    <property type="match status" value="1"/>
</dbReference>
<evidence type="ECO:0000256" key="7">
    <source>
        <dbReference type="SAM" id="Phobius"/>
    </source>
</evidence>
<gene>
    <name evidence="9" type="ORF">I303_107536</name>
</gene>
<dbReference type="PIRSF" id="PIRSF006060">
    <property type="entry name" value="AA_transporter"/>
    <property type="match status" value="1"/>
</dbReference>
<keyword evidence="10" id="KW-1185">Reference proteome</keyword>
<dbReference type="GO" id="GO:0015171">
    <property type="term" value="F:amino acid transmembrane transporter activity"/>
    <property type="evidence" value="ECO:0007669"/>
    <property type="project" value="TreeGrafter"/>
</dbReference>
<accession>A0AAJ8KWQ6</accession>
<dbReference type="InterPro" id="IPR004841">
    <property type="entry name" value="AA-permease/SLC12A_dom"/>
</dbReference>
<dbReference type="PROSITE" id="PS00218">
    <property type="entry name" value="AMINO_ACID_PERMEASE_1"/>
    <property type="match status" value="1"/>
</dbReference>
<dbReference type="InterPro" id="IPR050524">
    <property type="entry name" value="APC_YAT"/>
</dbReference>
<evidence type="ECO:0000256" key="1">
    <source>
        <dbReference type="ARBA" id="ARBA00004141"/>
    </source>
</evidence>
<dbReference type="AlphaFoldDB" id="A0AAJ8KWQ6"/>